<sequence>MTSDIKLRHSTFEKLITMELINKKLWQLCGIVNNPQFINQRKTVDYQQLTAAEAFRPQIDDRDPQRCFLHFLKLNDDDSLISRQLTRG</sequence>
<dbReference type="Proteomes" id="UP000001292">
    <property type="component" value="Unassembled WGS sequence"/>
</dbReference>
<gene>
    <name evidence="1" type="primary">Dsec\GM22198</name>
    <name evidence="1" type="ORF">Dsec_GM22198</name>
</gene>
<dbReference type="EMBL" id="CH480826">
    <property type="protein sequence ID" value="EDW44251.1"/>
    <property type="molecule type" value="Genomic_DNA"/>
</dbReference>
<accession>B4IAD8</accession>
<protein>
    <submittedName>
        <fullName evidence="1">GM22198</fullName>
    </submittedName>
</protein>
<reference evidence="1 2" key="1">
    <citation type="journal article" date="2007" name="Nature">
        <title>Evolution of genes and genomes on the Drosophila phylogeny.</title>
        <authorList>
            <consortium name="Drosophila 12 Genomes Consortium"/>
            <person name="Clark A.G."/>
            <person name="Eisen M.B."/>
            <person name="Smith D.R."/>
            <person name="Bergman C.M."/>
            <person name="Oliver B."/>
            <person name="Markow T.A."/>
            <person name="Kaufman T.C."/>
            <person name="Kellis M."/>
            <person name="Gelbart W."/>
            <person name="Iyer V.N."/>
            <person name="Pollard D.A."/>
            <person name="Sackton T.B."/>
            <person name="Larracuente A.M."/>
            <person name="Singh N.D."/>
            <person name="Abad J.P."/>
            <person name="Abt D.N."/>
            <person name="Adryan B."/>
            <person name="Aguade M."/>
            <person name="Akashi H."/>
            <person name="Anderson W.W."/>
            <person name="Aquadro C.F."/>
            <person name="Ardell D.H."/>
            <person name="Arguello R."/>
            <person name="Artieri C.G."/>
            <person name="Barbash D.A."/>
            <person name="Barker D."/>
            <person name="Barsanti P."/>
            <person name="Batterham P."/>
            <person name="Batzoglou S."/>
            <person name="Begun D."/>
            <person name="Bhutkar A."/>
            <person name="Blanco E."/>
            <person name="Bosak S.A."/>
            <person name="Bradley R.K."/>
            <person name="Brand A.D."/>
            <person name="Brent M.R."/>
            <person name="Brooks A.N."/>
            <person name="Brown R.H."/>
            <person name="Butlin R.K."/>
            <person name="Caggese C."/>
            <person name="Calvi B.R."/>
            <person name="Bernardo de Carvalho A."/>
            <person name="Caspi A."/>
            <person name="Castrezana S."/>
            <person name="Celniker S.E."/>
            <person name="Chang J.L."/>
            <person name="Chapple C."/>
            <person name="Chatterji S."/>
            <person name="Chinwalla A."/>
            <person name="Civetta A."/>
            <person name="Clifton S.W."/>
            <person name="Comeron J.M."/>
            <person name="Costello J.C."/>
            <person name="Coyne J.A."/>
            <person name="Daub J."/>
            <person name="David R.G."/>
            <person name="Delcher A.L."/>
            <person name="Delehaunty K."/>
            <person name="Do C.B."/>
            <person name="Ebling H."/>
            <person name="Edwards K."/>
            <person name="Eickbush T."/>
            <person name="Evans J.D."/>
            <person name="Filipski A."/>
            <person name="Findeiss S."/>
            <person name="Freyhult E."/>
            <person name="Fulton L."/>
            <person name="Fulton R."/>
            <person name="Garcia A.C."/>
            <person name="Gardiner A."/>
            <person name="Garfield D.A."/>
            <person name="Garvin B.E."/>
            <person name="Gibson G."/>
            <person name="Gilbert D."/>
            <person name="Gnerre S."/>
            <person name="Godfrey J."/>
            <person name="Good R."/>
            <person name="Gotea V."/>
            <person name="Gravely B."/>
            <person name="Greenberg A.J."/>
            <person name="Griffiths-Jones S."/>
            <person name="Gross S."/>
            <person name="Guigo R."/>
            <person name="Gustafson E.A."/>
            <person name="Haerty W."/>
            <person name="Hahn M.W."/>
            <person name="Halligan D.L."/>
            <person name="Halpern A.L."/>
            <person name="Halter G.M."/>
            <person name="Han M.V."/>
            <person name="Heger A."/>
            <person name="Hillier L."/>
            <person name="Hinrichs A.S."/>
            <person name="Holmes I."/>
            <person name="Hoskins R.A."/>
            <person name="Hubisz M.J."/>
            <person name="Hultmark D."/>
            <person name="Huntley M.A."/>
            <person name="Jaffe D.B."/>
            <person name="Jagadeeshan S."/>
            <person name="Jeck W.R."/>
            <person name="Johnson J."/>
            <person name="Jones C.D."/>
            <person name="Jordan W.C."/>
            <person name="Karpen G.H."/>
            <person name="Kataoka E."/>
            <person name="Keightley P.D."/>
            <person name="Kheradpour P."/>
            <person name="Kirkness E.F."/>
            <person name="Koerich L.B."/>
            <person name="Kristiansen K."/>
            <person name="Kudrna D."/>
            <person name="Kulathinal R.J."/>
            <person name="Kumar S."/>
            <person name="Kwok R."/>
            <person name="Lander E."/>
            <person name="Langley C.H."/>
            <person name="Lapoint R."/>
            <person name="Lazzaro B.P."/>
            <person name="Lee S.J."/>
            <person name="Levesque L."/>
            <person name="Li R."/>
            <person name="Lin C.F."/>
            <person name="Lin M.F."/>
            <person name="Lindblad-Toh K."/>
            <person name="Llopart A."/>
            <person name="Long M."/>
            <person name="Low L."/>
            <person name="Lozovsky E."/>
            <person name="Lu J."/>
            <person name="Luo M."/>
            <person name="Machado C.A."/>
            <person name="Makalowski W."/>
            <person name="Marzo M."/>
            <person name="Matsuda M."/>
            <person name="Matzkin L."/>
            <person name="McAllister B."/>
            <person name="McBride C.S."/>
            <person name="McKernan B."/>
            <person name="McKernan K."/>
            <person name="Mendez-Lago M."/>
            <person name="Minx P."/>
            <person name="Mollenhauer M.U."/>
            <person name="Montooth K."/>
            <person name="Mount S.M."/>
            <person name="Mu X."/>
            <person name="Myers E."/>
            <person name="Negre B."/>
            <person name="Newfeld S."/>
            <person name="Nielsen R."/>
            <person name="Noor M.A."/>
            <person name="O'Grady P."/>
            <person name="Pachter L."/>
            <person name="Papaceit M."/>
            <person name="Parisi M.J."/>
            <person name="Parisi M."/>
            <person name="Parts L."/>
            <person name="Pedersen J.S."/>
            <person name="Pesole G."/>
            <person name="Phillippy A.M."/>
            <person name="Ponting C.P."/>
            <person name="Pop M."/>
            <person name="Porcelli D."/>
            <person name="Powell J.R."/>
            <person name="Prohaska S."/>
            <person name="Pruitt K."/>
            <person name="Puig M."/>
            <person name="Quesneville H."/>
            <person name="Ram K.R."/>
            <person name="Rand D."/>
            <person name="Rasmussen M.D."/>
            <person name="Reed L.K."/>
            <person name="Reenan R."/>
            <person name="Reily A."/>
            <person name="Remington K.A."/>
            <person name="Rieger T.T."/>
            <person name="Ritchie M.G."/>
            <person name="Robin C."/>
            <person name="Rogers Y.H."/>
            <person name="Rohde C."/>
            <person name="Rozas J."/>
            <person name="Rubenfield M.J."/>
            <person name="Ruiz A."/>
            <person name="Russo S."/>
            <person name="Salzberg S.L."/>
            <person name="Sanchez-Gracia A."/>
            <person name="Saranga D.J."/>
            <person name="Sato H."/>
            <person name="Schaeffer S.W."/>
            <person name="Schatz M.C."/>
            <person name="Schlenke T."/>
            <person name="Schwartz R."/>
            <person name="Segarra C."/>
            <person name="Singh R.S."/>
            <person name="Sirot L."/>
            <person name="Sirota M."/>
            <person name="Sisneros N.B."/>
            <person name="Smith C.D."/>
            <person name="Smith T.F."/>
            <person name="Spieth J."/>
            <person name="Stage D.E."/>
            <person name="Stark A."/>
            <person name="Stephan W."/>
            <person name="Strausberg R.L."/>
            <person name="Strempel S."/>
            <person name="Sturgill D."/>
            <person name="Sutton G."/>
            <person name="Sutton G.G."/>
            <person name="Tao W."/>
            <person name="Teichmann S."/>
            <person name="Tobari Y.N."/>
            <person name="Tomimura Y."/>
            <person name="Tsolas J.M."/>
            <person name="Valente V.L."/>
            <person name="Venter E."/>
            <person name="Venter J.C."/>
            <person name="Vicario S."/>
            <person name="Vieira F.G."/>
            <person name="Vilella A.J."/>
            <person name="Villasante A."/>
            <person name="Walenz B."/>
            <person name="Wang J."/>
            <person name="Wasserman M."/>
            <person name="Watts T."/>
            <person name="Wilson D."/>
            <person name="Wilson R.K."/>
            <person name="Wing R.A."/>
            <person name="Wolfner M.F."/>
            <person name="Wong A."/>
            <person name="Wong G.K."/>
            <person name="Wu C.I."/>
            <person name="Wu G."/>
            <person name="Yamamoto D."/>
            <person name="Yang H.P."/>
            <person name="Yang S.P."/>
            <person name="Yorke J.A."/>
            <person name="Yoshida K."/>
            <person name="Zdobnov E."/>
            <person name="Zhang P."/>
            <person name="Zhang Y."/>
            <person name="Zimin A.V."/>
            <person name="Baldwin J."/>
            <person name="Abdouelleil A."/>
            <person name="Abdulkadir J."/>
            <person name="Abebe A."/>
            <person name="Abera B."/>
            <person name="Abreu J."/>
            <person name="Acer S.C."/>
            <person name="Aftuck L."/>
            <person name="Alexander A."/>
            <person name="An P."/>
            <person name="Anderson E."/>
            <person name="Anderson S."/>
            <person name="Arachi H."/>
            <person name="Azer M."/>
            <person name="Bachantsang P."/>
            <person name="Barry A."/>
            <person name="Bayul T."/>
            <person name="Berlin A."/>
            <person name="Bessette D."/>
            <person name="Bloom T."/>
            <person name="Blye J."/>
            <person name="Boguslavskiy L."/>
            <person name="Bonnet C."/>
            <person name="Boukhgalter B."/>
            <person name="Bourzgui I."/>
            <person name="Brown A."/>
            <person name="Cahill P."/>
            <person name="Channer S."/>
            <person name="Cheshatsang Y."/>
            <person name="Chuda L."/>
            <person name="Citroen M."/>
            <person name="Collymore A."/>
            <person name="Cooke P."/>
            <person name="Costello M."/>
            <person name="D'Aco K."/>
            <person name="Daza R."/>
            <person name="De Haan G."/>
            <person name="DeGray S."/>
            <person name="DeMaso C."/>
            <person name="Dhargay N."/>
            <person name="Dooley K."/>
            <person name="Dooley E."/>
            <person name="Doricent M."/>
            <person name="Dorje P."/>
            <person name="Dorjee K."/>
            <person name="Dupes A."/>
            <person name="Elong R."/>
            <person name="Falk J."/>
            <person name="Farina A."/>
            <person name="Faro S."/>
            <person name="Ferguson D."/>
            <person name="Fisher S."/>
            <person name="Foley C.D."/>
            <person name="Franke A."/>
            <person name="Friedrich D."/>
            <person name="Gadbois L."/>
            <person name="Gearin G."/>
            <person name="Gearin C.R."/>
            <person name="Giannoukos G."/>
            <person name="Goode T."/>
            <person name="Graham J."/>
            <person name="Grandbois E."/>
            <person name="Grewal S."/>
            <person name="Gyaltsen K."/>
            <person name="Hafez N."/>
            <person name="Hagos B."/>
            <person name="Hall J."/>
            <person name="Henson C."/>
            <person name="Hollinger A."/>
            <person name="Honan T."/>
            <person name="Huard M.D."/>
            <person name="Hughes L."/>
            <person name="Hurhula B."/>
            <person name="Husby M.E."/>
            <person name="Kamat A."/>
            <person name="Kanga B."/>
            <person name="Kashin S."/>
            <person name="Khazanovich D."/>
            <person name="Kisner P."/>
            <person name="Lance K."/>
            <person name="Lara M."/>
            <person name="Lee W."/>
            <person name="Lennon N."/>
            <person name="Letendre F."/>
            <person name="LeVine R."/>
            <person name="Lipovsky A."/>
            <person name="Liu X."/>
            <person name="Liu J."/>
            <person name="Liu S."/>
            <person name="Lokyitsang T."/>
            <person name="Lokyitsang Y."/>
            <person name="Lubonja R."/>
            <person name="Lui A."/>
            <person name="MacDonald P."/>
            <person name="Magnisalis V."/>
            <person name="Maru K."/>
            <person name="Matthews C."/>
            <person name="McCusker W."/>
            <person name="McDonough S."/>
            <person name="Mehta T."/>
            <person name="Meldrim J."/>
            <person name="Meneus L."/>
            <person name="Mihai O."/>
            <person name="Mihalev A."/>
            <person name="Mihova T."/>
            <person name="Mittelman R."/>
            <person name="Mlenga V."/>
            <person name="Montmayeur A."/>
            <person name="Mulrain L."/>
            <person name="Navidi A."/>
            <person name="Naylor J."/>
            <person name="Negash T."/>
            <person name="Nguyen T."/>
            <person name="Nguyen N."/>
            <person name="Nicol R."/>
            <person name="Norbu C."/>
            <person name="Norbu N."/>
            <person name="Novod N."/>
            <person name="O'Neill B."/>
            <person name="Osman S."/>
            <person name="Markiewicz E."/>
            <person name="Oyono O.L."/>
            <person name="Patti C."/>
            <person name="Phunkhang P."/>
            <person name="Pierre F."/>
            <person name="Priest M."/>
            <person name="Raghuraman S."/>
            <person name="Rege F."/>
            <person name="Reyes R."/>
            <person name="Rise C."/>
            <person name="Rogov P."/>
            <person name="Ross K."/>
            <person name="Ryan E."/>
            <person name="Settipalli S."/>
            <person name="Shea T."/>
            <person name="Sherpa N."/>
            <person name="Shi L."/>
            <person name="Shih D."/>
            <person name="Sparrow T."/>
            <person name="Spaulding J."/>
            <person name="Stalker J."/>
            <person name="Stange-Thomann N."/>
            <person name="Stavropoulos S."/>
            <person name="Stone C."/>
            <person name="Strader C."/>
            <person name="Tesfaye S."/>
            <person name="Thomson T."/>
            <person name="Thoulutsang Y."/>
            <person name="Thoulutsang D."/>
            <person name="Topham K."/>
            <person name="Topping I."/>
            <person name="Tsamla T."/>
            <person name="Vassiliev H."/>
            <person name="Vo A."/>
            <person name="Wangchuk T."/>
            <person name="Wangdi T."/>
            <person name="Weiand M."/>
            <person name="Wilkinson J."/>
            <person name="Wilson A."/>
            <person name="Yadav S."/>
            <person name="Young G."/>
            <person name="Yu Q."/>
            <person name="Zembek L."/>
            <person name="Zhong D."/>
            <person name="Zimmer A."/>
            <person name="Zwirko Z."/>
            <person name="Jaffe D.B."/>
            <person name="Alvarez P."/>
            <person name="Brockman W."/>
            <person name="Butler J."/>
            <person name="Chin C."/>
            <person name="Gnerre S."/>
            <person name="Grabherr M."/>
            <person name="Kleber M."/>
            <person name="Mauceli E."/>
            <person name="MacCallum I."/>
        </authorList>
    </citation>
    <scope>NUCLEOTIDE SEQUENCE [LARGE SCALE GENOMIC DNA]</scope>
    <source>
        <strain evidence="2">Rob3c / Tucson 14021-0248.25</strain>
    </source>
</reference>
<dbReference type="HOGENOM" id="CLU_2471455_0_0_1"/>
<dbReference type="AlphaFoldDB" id="B4IAD8"/>
<dbReference type="OMA" id="DPQRCFL"/>
<evidence type="ECO:0000313" key="2">
    <source>
        <dbReference type="Proteomes" id="UP000001292"/>
    </source>
</evidence>
<proteinExistence type="predicted"/>
<keyword evidence="2" id="KW-1185">Reference proteome</keyword>
<evidence type="ECO:0000313" key="1">
    <source>
        <dbReference type="EMBL" id="EDW44251.1"/>
    </source>
</evidence>
<name>B4IAD8_DROSE</name>
<organism evidence="2">
    <name type="scientific">Drosophila sechellia</name>
    <name type="common">Fruit fly</name>
    <dbReference type="NCBI Taxonomy" id="7238"/>
    <lineage>
        <taxon>Eukaryota</taxon>
        <taxon>Metazoa</taxon>
        <taxon>Ecdysozoa</taxon>
        <taxon>Arthropoda</taxon>
        <taxon>Hexapoda</taxon>
        <taxon>Insecta</taxon>
        <taxon>Pterygota</taxon>
        <taxon>Neoptera</taxon>
        <taxon>Endopterygota</taxon>
        <taxon>Diptera</taxon>
        <taxon>Brachycera</taxon>
        <taxon>Muscomorpha</taxon>
        <taxon>Ephydroidea</taxon>
        <taxon>Drosophilidae</taxon>
        <taxon>Drosophila</taxon>
        <taxon>Sophophora</taxon>
    </lineage>
</organism>